<keyword evidence="1" id="KW-1133">Transmembrane helix</keyword>
<proteinExistence type="predicted"/>
<evidence type="ECO:0000313" key="4">
    <source>
        <dbReference type="Proteomes" id="UP001609176"/>
    </source>
</evidence>
<dbReference type="Proteomes" id="UP001609219">
    <property type="component" value="Unassembled WGS sequence"/>
</dbReference>
<dbReference type="EMBL" id="JBIMSN010000052">
    <property type="protein sequence ID" value="MFH5229333.1"/>
    <property type="molecule type" value="Genomic_DNA"/>
</dbReference>
<dbReference type="Proteomes" id="UP001609176">
    <property type="component" value="Unassembled WGS sequence"/>
</dbReference>
<evidence type="ECO:0000313" key="3">
    <source>
        <dbReference type="EMBL" id="MFH5241742.1"/>
    </source>
</evidence>
<keyword evidence="1" id="KW-0812">Transmembrane</keyword>
<evidence type="ECO:0000313" key="2">
    <source>
        <dbReference type="EMBL" id="MFH5229333.1"/>
    </source>
</evidence>
<sequence>MSTIAITAAIVALIVAVAILGFLLISARGEVDDNAAAAADDRRAEQVATDYAIGASNIDFQNVDDWLAKLKANTSPELANKFDATAPKLQEILVPLKWTSSATPIAAKVASETGGIYVVNVFVNVTSTSAQTPDGGQTTVTYNVTVDKNSDWKITDVGGMEGALPVR</sequence>
<feature type="transmembrane region" description="Helical" evidence="1">
    <location>
        <begin position="6"/>
        <end position="25"/>
    </location>
</feature>
<evidence type="ECO:0008006" key="6">
    <source>
        <dbReference type="Google" id="ProtNLM"/>
    </source>
</evidence>
<organism evidence="2 5">
    <name type="scientific">Antrihabitans spumae</name>
    <dbReference type="NCBI Taxonomy" id="3373370"/>
    <lineage>
        <taxon>Bacteria</taxon>
        <taxon>Bacillati</taxon>
        <taxon>Actinomycetota</taxon>
        <taxon>Actinomycetes</taxon>
        <taxon>Mycobacteriales</taxon>
        <taxon>Nocardiaceae</taxon>
        <taxon>Antrihabitans</taxon>
    </lineage>
</organism>
<keyword evidence="5" id="KW-1185">Reference proteome</keyword>
<gene>
    <name evidence="3" type="ORF">ACHIPV_07550</name>
    <name evidence="2" type="ORF">ACHIRB_12235</name>
</gene>
<reference evidence="4 5" key="1">
    <citation type="submission" date="2024-10" db="EMBL/GenBank/DDBJ databases">
        <authorList>
            <person name="Riesco R."/>
        </authorList>
    </citation>
    <scope>NUCLEOTIDE SEQUENCE [LARGE SCALE GENOMIC DNA]</scope>
    <source>
        <strain evidence="3 4">NCIMB 15448</strain>
        <strain evidence="2 5">NCIMB 15450</strain>
    </source>
</reference>
<protein>
    <recommendedName>
        <fullName evidence="6">Mce-associated membrane protein</fullName>
    </recommendedName>
</protein>
<dbReference type="EMBL" id="JBIMSP010000008">
    <property type="protein sequence ID" value="MFH5241742.1"/>
    <property type="molecule type" value="Genomic_DNA"/>
</dbReference>
<name>A0ABW7K2S2_9NOCA</name>
<evidence type="ECO:0000256" key="1">
    <source>
        <dbReference type="SAM" id="Phobius"/>
    </source>
</evidence>
<evidence type="ECO:0000313" key="5">
    <source>
        <dbReference type="Proteomes" id="UP001609219"/>
    </source>
</evidence>
<accession>A0ABW7K2S2</accession>
<keyword evidence="1" id="KW-0472">Membrane</keyword>
<comment type="caution">
    <text evidence="2">The sequence shown here is derived from an EMBL/GenBank/DDBJ whole genome shotgun (WGS) entry which is preliminary data.</text>
</comment>
<dbReference type="RefSeq" id="WP_395123989.1">
    <property type="nucleotide sequence ID" value="NZ_JBIMSN010000052.1"/>
</dbReference>